<proteinExistence type="predicted"/>
<dbReference type="EMBL" id="JAUZVY010000007">
    <property type="protein sequence ID" value="MDP4530260.1"/>
    <property type="molecule type" value="Genomic_DNA"/>
</dbReference>
<accession>A0ABT9GU03</accession>
<keyword evidence="1" id="KW-0732">Signal</keyword>
<evidence type="ECO:0000313" key="3">
    <source>
        <dbReference type="EMBL" id="MDP4530260.1"/>
    </source>
</evidence>
<name>A0ABT9GU03_9GAMM</name>
<dbReference type="Proteomes" id="UP001236258">
    <property type="component" value="Unassembled WGS sequence"/>
</dbReference>
<dbReference type="RefSeq" id="WP_305946291.1">
    <property type="nucleotide sequence ID" value="NZ_JAUZVY010000007.1"/>
</dbReference>
<feature type="signal peptide" evidence="1">
    <location>
        <begin position="1"/>
        <end position="18"/>
    </location>
</feature>
<sequence>MSRYVWLLILLLPMTINAANSEPHEKKTALVIIDVVDWLNPEHQIRHQSAVLQQILQKLPVPFQIEHITRNRARQYVQEHPTACMPWLLKTPERAQQYLFSTPYMVEHALQLVTLRDSPLSARLERDSQVGPIQLQQLLNERRPPVLGIETNRSYGQQTDHLLATLQRSSSIYTRTSSSNQPAELLPMLQRGFIDLMIDYEVVLYEHREALSFFPYAETEPFQLSHFACSNSAEMRSILPKLNQAIHALSTDPEFRQLIMQSIPSHQQAQGWEYLKAAQQN</sequence>
<gene>
    <name evidence="3" type="ORF">Q3O59_14615</name>
</gene>
<feature type="domain" description="Solute-binding protein family 3/N-terminal" evidence="2">
    <location>
        <begin position="51"/>
        <end position="259"/>
    </location>
</feature>
<feature type="chain" id="PRO_5045175626" evidence="1">
    <location>
        <begin position="19"/>
        <end position="281"/>
    </location>
</feature>
<keyword evidence="4" id="KW-1185">Reference proteome</keyword>
<dbReference type="Pfam" id="PF00497">
    <property type="entry name" value="SBP_bac_3"/>
    <property type="match status" value="1"/>
</dbReference>
<evidence type="ECO:0000256" key="1">
    <source>
        <dbReference type="SAM" id="SignalP"/>
    </source>
</evidence>
<organism evidence="3 4">
    <name type="scientific">Alkalimonas delamerensis</name>
    <dbReference type="NCBI Taxonomy" id="265981"/>
    <lineage>
        <taxon>Bacteria</taxon>
        <taxon>Pseudomonadati</taxon>
        <taxon>Pseudomonadota</taxon>
        <taxon>Gammaproteobacteria</taxon>
        <taxon>Alkalimonas</taxon>
    </lineage>
</organism>
<reference evidence="3 4" key="1">
    <citation type="submission" date="2023-08" db="EMBL/GenBank/DDBJ databases">
        <authorList>
            <person name="Joshi A."/>
            <person name="Thite S."/>
        </authorList>
    </citation>
    <scope>NUCLEOTIDE SEQUENCE [LARGE SCALE GENOMIC DNA]</scope>
    <source>
        <strain evidence="3 4">1E1</strain>
    </source>
</reference>
<dbReference type="SUPFAM" id="SSF53850">
    <property type="entry name" value="Periplasmic binding protein-like II"/>
    <property type="match status" value="1"/>
</dbReference>
<dbReference type="Gene3D" id="3.40.190.10">
    <property type="entry name" value="Periplasmic binding protein-like II"/>
    <property type="match status" value="2"/>
</dbReference>
<evidence type="ECO:0000313" key="4">
    <source>
        <dbReference type="Proteomes" id="UP001236258"/>
    </source>
</evidence>
<protein>
    <submittedName>
        <fullName evidence="3">Transporter substrate-binding domain-containing protein</fullName>
    </submittedName>
</protein>
<evidence type="ECO:0000259" key="2">
    <source>
        <dbReference type="Pfam" id="PF00497"/>
    </source>
</evidence>
<dbReference type="InterPro" id="IPR001638">
    <property type="entry name" value="Solute-binding_3/MltF_N"/>
</dbReference>
<comment type="caution">
    <text evidence="3">The sequence shown here is derived from an EMBL/GenBank/DDBJ whole genome shotgun (WGS) entry which is preliminary data.</text>
</comment>